<dbReference type="OrthoDB" id="2300838at2"/>
<gene>
    <name evidence="1" type="ORF">SAMN06264849_103150</name>
</gene>
<evidence type="ECO:0000313" key="2">
    <source>
        <dbReference type="Proteomes" id="UP000315636"/>
    </source>
</evidence>
<dbReference type="AlphaFoldDB" id="A0A521C6A8"/>
<dbReference type="EMBL" id="FXTI01000003">
    <property type="protein sequence ID" value="SMO54986.1"/>
    <property type="molecule type" value="Genomic_DNA"/>
</dbReference>
<proteinExistence type="predicted"/>
<protein>
    <submittedName>
        <fullName evidence="1">Uncharacterized protein</fullName>
    </submittedName>
</protein>
<organism evidence="1 2">
    <name type="scientific">Melghirimyces algeriensis</name>
    <dbReference type="NCBI Taxonomy" id="910412"/>
    <lineage>
        <taxon>Bacteria</taxon>
        <taxon>Bacillati</taxon>
        <taxon>Bacillota</taxon>
        <taxon>Bacilli</taxon>
        <taxon>Bacillales</taxon>
        <taxon>Thermoactinomycetaceae</taxon>
        <taxon>Melghirimyces</taxon>
    </lineage>
</organism>
<keyword evidence="2" id="KW-1185">Reference proteome</keyword>
<name>A0A521C6A8_9BACL</name>
<reference evidence="1 2" key="1">
    <citation type="submission" date="2017-05" db="EMBL/GenBank/DDBJ databases">
        <authorList>
            <person name="Varghese N."/>
            <person name="Submissions S."/>
        </authorList>
    </citation>
    <scope>NUCLEOTIDE SEQUENCE [LARGE SCALE GENOMIC DNA]</scope>
    <source>
        <strain evidence="1 2">DSM 45474</strain>
    </source>
</reference>
<evidence type="ECO:0000313" key="1">
    <source>
        <dbReference type="EMBL" id="SMO54986.1"/>
    </source>
</evidence>
<sequence length="60" mass="7394">MYTGKVTKRFIDKYTQKRFEVGQEYNHKEEKRLKELSEQGFVEYETEKKTEKKTKEKSKK</sequence>
<accession>A0A521C6A8</accession>
<dbReference type="RefSeq" id="WP_142504904.1">
    <property type="nucleotide sequence ID" value="NZ_FXTI01000003.1"/>
</dbReference>
<dbReference type="Proteomes" id="UP000315636">
    <property type="component" value="Unassembled WGS sequence"/>
</dbReference>